<sequence>MTILRLELLSTLIAVRVCNKTTIMAEFSMLPLEIRRRKFHFFICPVNTLKGFHLKSKKIMNYDGKDEEELNWPQREIEVIKDNGNEEGDKLIAKVTASLSKK</sequence>
<gene>
    <name evidence="1" type="ORF">WUBG_15626</name>
</gene>
<comment type="caution">
    <text evidence="1">The sequence shown here is derived from an EMBL/GenBank/DDBJ whole genome shotgun (WGS) entry which is preliminary data.</text>
</comment>
<proteinExistence type="predicted"/>
<dbReference type="AlphaFoldDB" id="J9E906"/>
<dbReference type="Proteomes" id="UP000004810">
    <property type="component" value="Unassembled WGS sequence"/>
</dbReference>
<dbReference type="EMBL" id="ADBV01014009">
    <property type="protein sequence ID" value="EJW73467.1"/>
    <property type="molecule type" value="Genomic_DNA"/>
</dbReference>
<name>J9E906_WUCBA</name>
<evidence type="ECO:0000313" key="1">
    <source>
        <dbReference type="EMBL" id="EJW73467.1"/>
    </source>
</evidence>
<organism evidence="1 2">
    <name type="scientific">Wuchereria bancrofti</name>
    <dbReference type="NCBI Taxonomy" id="6293"/>
    <lineage>
        <taxon>Eukaryota</taxon>
        <taxon>Metazoa</taxon>
        <taxon>Ecdysozoa</taxon>
        <taxon>Nematoda</taxon>
        <taxon>Chromadorea</taxon>
        <taxon>Rhabditida</taxon>
        <taxon>Spirurina</taxon>
        <taxon>Spiruromorpha</taxon>
        <taxon>Filarioidea</taxon>
        <taxon>Onchocercidae</taxon>
        <taxon>Wuchereria</taxon>
    </lineage>
</organism>
<reference evidence="2" key="1">
    <citation type="submission" date="2012-08" db="EMBL/GenBank/DDBJ databases">
        <title>The Genome Sequence of Wuchereria bancrofti.</title>
        <authorList>
            <person name="Nutman T.B."/>
            <person name="Fink D.L."/>
            <person name="Russ C."/>
            <person name="Young S."/>
            <person name="Zeng Q."/>
            <person name="Koehrsen M."/>
            <person name="Alvarado L."/>
            <person name="Berlin A."/>
            <person name="Chapman S.B."/>
            <person name="Chen Z."/>
            <person name="Freedman E."/>
            <person name="Gellesch M."/>
            <person name="Goldberg J."/>
            <person name="Griggs A."/>
            <person name="Gujja S."/>
            <person name="Heilman E.R."/>
            <person name="Heiman D."/>
            <person name="Hepburn T."/>
            <person name="Howarth C."/>
            <person name="Jen D."/>
            <person name="Larson L."/>
            <person name="Lewis B."/>
            <person name="Mehta T."/>
            <person name="Park D."/>
            <person name="Pearson M."/>
            <person name="Roberts A."/>
            <person name="Saif S."/>
            <person name="Shea T."/>
            <person name="Shenoy N."/>
            <person name="Sisk P."/>
            <person name="Stolte C."/>
            <person name="Sykes S."/>
            <person name="Walk T."/>
            <person name="White J."/>
            <person name="Yandava C."/>
            <person name="Haas B."/>
            <person name="Henn M.R."/>
            <person name="Nusbaum C."/>
            <person name="Birren B."/>
        </authorList>
    </citation>
    <scope>NUCLEOTIDE SEQUENCE [LARGE SCALE GENOMIC DNA]</scope>
    <source>
        <strain evidence="2">NA</strain>
    </source>
</reference>
<protein>
    <submittedName>
        <fullName evidence="1">Uncharacterized protein</fullName>
    </submittedName>
</protein>
<accession>J9E906</accession>
<evidence type="ECO:0000313" key="2">
    <source>
        <dbReference type="Proteomes" id="UP000004810"/>
    </source>
</evidence>